<dbReference type="EMBL" id="FXBL01000004">
    <property type="protein sequence ID" value="SMH32690.1"/>
    <property type="molecule type" value="Genomic_DNA"/>
</dbReference>
<evidence type="ECO:0000259" key="5">
    <source>
        <dbReference type="Pfam" id="PF13407"/>
    </source>
</evidence>
<evidence type="ECO:0000313" key="6">
    <source>
        <dbReference type="EMBL" id="SMH32690.1"/>
    </source>
</evidence>
<dbReference type="GO" id="GO:0030313">
    <property type="term" value="C:cell envelope"/>
    <property type="evidence" value="ECO:0007669"/>
    <property type="project" value="UniProtKB-SubCell"/>
</dbReference>
<dbReference type="InterPro" id="IPR028082">
    <property type="entry name" value="Peripla_BP_I"/>
</dbReference>
<feature type="chain" id="PRO_5013072827" evidence="4">
    <location>
        <begin position="31"/>
        <end position="336"/>
    </location>
</feature>
<organism evidence="6 7">
    <name type="scientific">Mesorhizobium australicum</name>
    <dbReference type="NCBI Taxonomy" id="536018"/>
    <lineage>
        <taxon>Bacteria</taxon>
        <taxon>Pseudomonadati</taxon>
        <taxon>Pseudomonadota</taxon>
        <taxon>Alphaproteobacteria</taxon>
        <taxon>Hyphomicrobiales</taxon>
        <taxon>Phyllobacteriaceae</taxon>
        <taxon>Mesorhizobium</taxon>
    </lineage>
</organism>
<feature type="signal peptide" evidence="4">
    <location>
        <begin position="1"/>
        <end position="30"/>
    </location>
</feature>
<proteinExistence type="inferred from homology"/>
<sequence>MHSPVSRMLRSAVAVVAMASSLAVSGPASAADYKIAYLAASRPNIFNQAVFSGMEKAAAEFGVEIEIFDGEFNPSKQFSQVEDVVASGRFNAIALLANDSVGIVPALEAAAASGLKVAAVQFPLGANPDTLEPQFKGLTTTVASVPAEAAKLQADAVVAFCKDKAECRVLILISRLIYPFDKRKYDVFVEEFAKHPNIKVVSTVEGAYDTSTSMKGVQDALQANPEIDAILSIADQQTLGAEVAIEDAGLEVESLFIVSGGGTDIGIERIKSGKWDANLAEFPASEGYIAVKTLVEALQGKEVPAVIDALKIGAVPSLVTKDVLDSHPDFVPEWKG</sequence>
<dbReference type="InterPro" id="IPR025997">
    <property type="entry name" value="SBP_2_dom"/>
</dbReference>
<evidence type="ECO:0000313" key="7">
    <source>
        <dbReference type="Proteomes" id="UP000193083"/>
    </source>
</evidence>
<dbReference type="CDD" id="cd01536">
    <property type="entry name" value="PBP1_ABC_sugar_binding-like"/>
    <property type="match status" value="1"/>
</dbReference>
<feature type="domain" description="Periplasmic binding protein" evidence="5">
    <location>
        <begin position="35"/>
        <end position="302"/>
    </location>
</feature>
<dbReference type="PANTHER" id="PTHR46847">
    <property type="entry name" value="D-ALLOSE-BINDING PERIPLASMIC PROTEIN-RELATED"/>
    <property type="match status" value="1"/>
</dbReference>
<dbReference type="SUPFAM" id="SSF53822">
    <property type="entry name" value="Periplasmic binding protein-like I"/>
    <property type="match status" value="1"/>
</dbReference>
<dbReference type="PANTHER" id="PTHR46847:SF1">
    <property type="entry name" value="D-ALLOSE-BINDING PERIPLASMIC PROTEIN-RELATED"/>
    <property type="match status" value="1"/>
</dbReference>
<protein>
    <submittedName>
        <fullName evidence="6">Ribose transport system substrate-binding protein</fullName>
    </submittedName>
</protein>
<name>A0A1X7N5H1_9HYPH</name>
<dbReference type="Proteomes" id="UP000193083">
    <property type="component" value="Unassembled WGS sequence"/>
</dbReference>
<dbReference type="Pfam" id="PF13407">
    <property type="entry name" value="Peripla_BP_4"/>
    <property type="match status" value="1"/>
</dbReference>
<gene>
    <name evidence="6" type="ORF">SAMN02982922_1315</name>
</gene>
<comment type="subcellular location">
    <subcellularLocation>
        <location evidence="1">Cell envelope</location>
    </subcellularLocation>
</comment>
<evidence type="ECO:0000256" key="3">
    <source>
        <dbReference type="ARBA" id="ARBA00022729"/>
    </source>
</evidence>
<dbReference type="AlphaFoldDB" id="A0A1X7N5H1"/>
<dbReference type="RefSeq" id="WP_176247449.1">
    <property type="nucleotide sequence ID" value="NZ_FXBL01000004.1"/>
</dbReference>
<keyword evidence="7" id="KW-1185">Reference proteome</keyword>
<reference evidence="6 7" key="1">
    <citation type="submission" date="2017-04" db="EMBL/GenBank/DDBJ databases">
        <authorList>
            <person name="Afonso C.L."/>
            <person name="Miller P.J."/>
            <person name="Scott M.A."/>
            <person name="Spackman E."/>
            <person name="Goraichik I."/>
            <person name="Dimitrov K.M."/>
            <person name="Suarez D.L."/>
            <person name="Swayne D.E."/>
        </authorList>
    </citation>
    <scope>NUCLEOTIDE SEQUENCE [LARGE SCALE GENOMIC DNA]</scope>
    <source>
        <strain evidence="6 7">B5P</strain>
    </source>
</reference>
<comment type="similarity">
    <text evidence="2">Belongs to the bacterial solute-binding protein 2 family.</text>
</comment>
<accession>A0A1X7N5H1</accession>
<evidence type="ECO:0000256" key="4">
    <source>
        <dbReference type="SAM" id="SignalP"/>
    </source>
</evidence>
<evidence type="ECO:0000256" key="2">
    <source>
        <dbReference type="ARBA" id="ARBA00007639"/>
    </source>
</evidence>
<evidence type="ECO:0000256" key="1">
    <source>
        <dbReference type="ARBA" id="ARBA00004196"/>
    </source>
</evidence>
<dbReference type="Gene3D" id="3.40.50.2300">
    <property type="match status" value="2"/>
</dbReference>
<dbReference type="GO" id="GO:0030246">
    <property type="term" value="F:carbohydrate binding"/>
    <property type="evidence" value="ECO:0007669"/>
    <property type="project" value="UniProtKB-ARBA"/>
</dbReference>
<keyword evidence="3 4" id="KW-0732">Signal</keyword>